<evidence type="ECO:0000256" key="1">
    <source>
        <dbReference type="SAM" id="MobiDB-lite"/>
    </source>
</evidence>
<dbReference type="EMBL" id="LNYI01000002">
    <property type="protein sequence ID" value="KTD25787.1"/>
    <property type="molecule type" value="Genomic_DNA"/>
</dbReference>
<reference evidence="2 3" key="1">
    <citation type="submission" date="2015-11" db="EMBL/GenBank/DDBJ databases">
        <title>Genomic analysis of 38 Legionella species identifies large and diverse effector repertoires.</title>
        <authorList>
            <person name="Burstein D."/>
            <person name="Amaro F."/>
            <person name="Zusman T."/>
            <person name="Lifshitz Z."/>
            <person name="Cohen O."/>
            <person name="Gilbert J.A."/>
            <person name="Pupko T."/>
            <person name="Shuman H.A."/>
            <person name="Segal G."/>
        </authorList>
    </citation>
    <scope>NUCLEOTIDE SEQUENCE [LARGE SCALE GENOMIC DNA]</scope>
    <source>
        <strain evidence="2 3">ATCC 49751</strain>
    </source>
</reference>
<keyword evidence="2" id="KW-0808">Transferase</keyword>
<sequence length="178" mass="20262">MYVIAICGPLESAVNELAKKLRLKVETPITILDESSYRVTNSIDYEKLKKDIETKEGIILLVGHSLYIDDSLKKFLGESLKIKLFLETSPESCLANFLRRKLAEDVKKNIDEYNQTIKPFNDEVNLTKKYADVVIPEKGNHEIILNLLHSSILAQSAPENEEQKKPTTSAFFSSNRLY</sequence>
<organism evidence="2 3">
    <name type="scientific">Legionella lansingensis</name>
    <dbReference type="NCBI Taxonomy" id="45067"/>
    <lineage>
        <taxon>Bacteria</taxon>
        <taxon>Pseudomonadati</taxon>
        <taxon>Pseudomonadota</taxon>
        <taxon>Gammaproteobacteria</taxon>
        <taxon>Legionellales</taxon>
        <taxon>Legionellaceae</taxon>
        <taxon>Legionella</taxon>
    </lineage>
</organism>
<dbReference type="STRING" id="45067.Llan_0056"/>
<accession>A0A0W0W068</accession>
<keyword evidence="3" id="KW-1185">Reference proteome</keyword>
<dbReference type="RefSeq" id="WP_028374084.1">
    <property type="nucleotide sequence ID" value="NZ_CAAAJD010000042.1"/>
</dbReference>
<dbReference type="eggNOG" id="ENOG5030K9Y">
    <property type="taxonomic scope" value="Bacteria"/>
</dbReference>
<dbReference type="InterPro" id="IPR027417">
    <property type="entry name" value="P-loop_NTPase"/>
</dbReference>
<evidence type="ECO:0000313" key="3">
    <source>
        <dbReference type="Proteomes" id="UP000054869"/>
    </source>
</evidence>
<name>A0A0W0W068_9GAMM</name>
<dbReference type="GO" id="GO:0016301">
    <property type="term" value="F:kinase activity"/>
    <property type="evidence" value="ECO:0007669"/>
    <property type="project" value="UniProtKB-KW"/>
</dbReference>
<evidence type="ECO:0000313" key="2">
    <source>
        <dbReference type="EMBL" id="KTD25787.1"/>
    </source>
</evidence>
<proteinExistence type="predicted"/>
<dbReference type="AlphaFoldDB" id="A0A0W0W068"/>
<dbReference type="PATRIC" id="fig|45067.4.peg.58"/>
<keyword evidence="2" id="KW-0418">Kinase</keyword>
<protein>
    <submittedName>
        <fullName evidence="2">Uridine kinase</fullName>
    </submittedName>
</protein>
<dbReference type="OrthoDB" id="5653861at2"/>
<feature type="region of interest" description="Disordered" evidence="1">
    <location>
        <begin position="157"/>
        <end position="178"/>
    </location>
</feature>
<dbReference type="Proteomes" id="UP000054869">
    <property type="component" value="Unassembled WGS sequence"/>
</dbReference>
<gene>
    <name evidence="2" type="ORF">Llan_0056</name>
</gene>
<feature type="compositionally biased region" description="Polar residues" evidence="1">
    <location>
        <begin position="166"/>
        <end position="178"/>
    </location>
</feature>
<comment type="caution">
    <text evidence="2">The sequence shown here is derived from an EMBL/GenBank/DDBJ whole genome shotgun (WGS) entry which is preliminary data.</text>
</comment>
<dbReference type="Gene3D" id="3.40.50.300">
    <property type="entry name" value="P-loop containing nucleotide triphosphate hydrolases"/>
    <property type="match status" value="1"/>
</dbReference>